<dbReference type="EMBL" id="LR721784">
    <property type="protein sequence ID" value="VVW42964.1"/>
    <property type="molecule type" value="Genomic_DNA"/>
</dbReference>
<reference evidence="1" key="1">
    <citation type="submission" date="2019-09" db="EMBL/GenBank/DDBJ databases">
        <authorList>
            <person name="Zhang L."/>
        </authorList>
    </citation>
    <scope>NUCLEOTIDE SEQUENCE</scope>
</reference>
<evidence type="ECO:0000313" key="1">
    <source>
        <dbReference type="EMBL" id="VVW42964.1"/>
    </source>
</evidence>
<accession>A0A5K1DXS0</accession>
<protein>
    <submittedName>
        <fullName evidence="1">Uncharacterized protein</fullName>
    </submittedName>
</protein>
<name>A0A5K1DXS0_9MAGN</name>
<sequence>MGYSIRPALAKNFSRTQHEFPCLVINGG</sequence>
<proteinExistence type="predicted"/>
<gene>
    <name evidence="1" type="ORF">NYM_LOCUS22290</name>
</gene>
<organism evidence="1">
    <name type="scientific">Nymphaea colorata</name>
    <name type="common">pocket water lily</name>
    <dbReference type="NCBI Taxonomy" id="210225"/>
    <lineage>
        <taxon>Eukaryota</taxon>
        <taxon>Viridiplantae</taxon>
        <taxon>Streptophyta</taxon>
        <taxon>Embryophyta</taxon>
        <taxon>Tracheophyta</taxon>
        <taxon>Spermatophyta</taxon>
        <taxon>Magnoliopsida</taxon>
        <taxon>Nymphaeales</taxon>
        <taxon>Nymphaeaceae</taxon>
        <taxon>Nymphaea</taxon>
    </lineage>
</organism>
<dbReference type="AlphaFoldDB" id="A0A5K1DXS0"/>